<gene>
    <name evidence="9" type="ORF">ACM44_06650</name>
</gene>
<dbReference type="SUPFAM" id="SSF56954">
    <property type="entry name" value="Outer membrane efflux proteins (OEP)"/>
    <property type="match status" value="1"/>
</dbReference>
<evidence type="ECO:0000256" key="1">
    <source>
        <dbReference type="ARBA" id="ARBA00004442"/>
    </source>
</evidence>
<sequence length="445" mass="50335">MKKVIQFFAVTAISSLAFGQQSFTIDESWQYAIDHNVSVQKAKIDRTIADQKVKETIGIGLPQISGQAKYNYYLKIPVTLIDASQFPGSEAAPGTVTEFPMGLKHNANAGLTLTQLIFNGSYLVGLQSSKAYKETMALAEEKTQISIKEGILMSYTAVLVVDENLKTLEENRKVAEKALNDTRETYKLGLVEFQNVEQQEYSYKSLLANQQNLKRDREKLVMALKYLMGYPLDQNISLSSSLDELIQKNEGLVDLNNQLDLNNHVDYRLKQNQLKINELKLKLQKSYALPSLSGFANTAYNTGSNQFKIFETNNRWFNSTILGLQLDVPIFSGLQRHWQTEQAKLDLKKSQLDLEDMEKTLKNKAYSASVDYDNAYNSYKNAQELIALSSSIYNKQQIKFKEGMGSSFDLQQAETQLYNSQAQYYQSALNLIQAKTKLDEALGKL</sequence>
<dbReference type="GO" id="GO:0015562">
    <property type="term" value="F:efflux transmembrane transporter activity"/>
    <property type="evidence" value="ECO:0007669"/>
    <property type="project" value="InterPro"/>
</dbReference>
<dbReference type="GO" id="GO:0009279">
    <property type="term" value="C:cell outer membrane"/>
    <property type="evidence" value="ECO:0007669"/>
    <property type="project" value="UniProtKB-SubCell"/>
</dbReference>
<feature type="chain" id="PRO_5005289410" description="Transporter" evidence="8">
    <location>
        <begin position="20"/>
        <end position="445"/>
    </location>
</feature>
<name>A0A0J7J0A8_9FLAO</name>
<evidence type="ECO:0000256" key="7">
    <source>
        <dbReference type="ARBA" id="ARBA00023237"/>
    </source>
</evidence>
<dbReference type="Gene3D" id="1.20.1600.10">
    <property type="entry name" value="Outer membrane efflux proteins (OEP)"/>
    <property type="match status" value="1"/>
</dbReference>
<evidence type="ECO:0000256" key="8">
    <source>
        <dbReference type="SAM" id="SignalP"/>
    </source>
</evidence>
<evidence type="ECO:0000256" key="4">
    <source>
        <dbReference type="ARBA" id="ARBA00022452"/>
    </source>
</evidence>
<reference evidence="9 10" key="1">
    <citation type="journal article" date="2004" name="Int. J. Syst. Evol. Microbiol.">
        <title>Kaistella koreensis gen. nov., sp. nov., a novel member of the Chryseobacterium-Bergeyella-Riemerella branch.</title>
        <authorList>
            <person name="Kim M.K."/>
            <person name="Im W.T."/>
            <person name="Shin Y.K."/>
            <person name="Lim J.H."/>
            <person name="Kim S.H."/>
            <person name="Lee B.C."/>
            <person name="Park M.Y."/>
            <person name="Lee K.Y."/>
            <person name="Lee S.T."/>
        </authorList>
    </citation>
    <scope>NUCLEOTIDE SEQUENCE [LARGE SCALE GENOMIC DNA]</scope>
    <source>
        <strain evidence="9 10">CCUG 49689</strain>
    </source>
</reference>
<keyword evidence="4" id="KW-1134">Transmembrane beta strand</keyword>
<accession>A0A0J7J0A8</accession>
<dbReference type="GO" id="GO:1990281">
    <property type="term" value="C:efflux pump complex"/>
    <property type="evidence" value="ECO:0007669"/>
    <property type="project" value="TreeGrafter"/>
</dbReference>
<keyword evidence="10" id="KW-1185">Reference proteome</keyword>
<dbReference type="PANTHER" id="PTHR30026:SF20">
    <property type="entry name" value="OUTER MEMBRANE PROTEIN TOLC"/>
    <property type="match status" value="1"/>
</dbReference>
<evidence type="ECO:0000256" key="6">
    <source>
        <dbReference type="ARBA" id="ARBA00023136"/>
    </source>
</evidence>
<keyword evidence="6" id="KW-0472">Membrane</keyword>
<dbReference type="RefSeq" id="WP_048499248.1">
    <property type="nucleotide sequence ID" value="NZ_LFNG01000007.1"/>
</dbReference>
<evidence type="ECO:0000313" key="10">
    <source>
        <dbReference type="Proteomes" id="UP000035900"/>
    </source>
</evidence>
<evidence type="ECO:0000256" key="3">
    <source>
        <dbReference type="ARBA" id="ARBA00022448"/>
    </source>
</evidence>
<comment type="caution">
    <text evidence="9">The sequence shown here is derived from an EMBL/GenBank/DDBJ whole genome shotgun (WGS) entry which is preliminary data.</text>
</comment>
<dbReference type="Pfam" id="PF02321">
    <property type="entry name" value="OEP"/>
    <property type="match status" value="2"/>
</dbReference>
<dbReference type="Proteomes" id="UP000035900">
    <property type="component" value="Unassembled WGS sequence"/>
</dbReference>
<dbReference type="AlphaFoldDB" id="A0A0J7J0A8"/>
<dbReference type="PANTHER" id="PTHR30026">
    <property type="entry name" value="OUTER MEMBRANE PROTEIN TOLC"/>
    <property type="match status" value="1"/>
</dbReference>
<comment type="similarity">
    <text evidence="2">Belongs to the outer membrane factor (OMF) (TC 1.B.17) family.</text>
</comment>
<evidence type="ECO:0000313" key="9">
    <source>
        <dbReference type="EMBL" id="KMQ71501.1"/>
    </source>
</evidence>
<dbReference type="InterPro" id="IPR003423">
    <property type="entry name" value="OMP_efflux"/>
</dbReference>
<evidence type="ECO:0000256" key="2">
    <source>
        <dbReference type="ARBA" id="ARBA00007613"/>
    </source>
</evidence>
<dbReference type="OrthoDB" id="367883at2"/>
<proteinExistence type="inferred from homology"/>
<organism evidence="9 10">
    <name type="scientific">Chryseobacterium koreense CCUG 49689</name>
    <dbReference type="NCBI Taxonomy" id="1304281"/>
    <lineage>
        <taxon>Bacteria</taxon>
        <taxon>Pseudomonadati</taxon>
        <taxon>Bacteroidota</taxon>
        <taxon>Flavobacteriia</taxon>
        <taxon>Flavobacteriales</taxon>
        <taxon>Weeksellaceae</taxon>
        <taxon>Chryseobacterium group</taxon>
        <taxon>Chryseobacterium</taxon>
    </lineage>
</organism>
<keyword evidence="3" id="KW-0813">Transport</keyword>
<dbReference type="PATRIC" id="fig|1304281.5.peg.1425"/>
<feature type="signal peptide" evidence="8">
    <location>
        <begin position="1"/>
        <end position="19"/>
    </location>
</feature>
<dbReference type="InterPro" id="IPR051906">
    <property type="entry name" value="TolC-like"/>
</dbReference>
<keyword evidence="7" id="KW-0998">Cell outer membrane</keyword>
<keyword evidence="8" id="KW-0732">Signal</keyword>
<dbReference type="GO" id="GO:0015288">
    <property type="term" value="F:porin activity"/>
    <property type="evidence" value="ECO:0007669"/>
    <property type="project" value="TreeGrafter"/>
</dbReference>
<comment type="subcellular location">
    <subcellularLocation>
        <location evidence="1">Cell outer membrane</location>
    </subcellularLocation>
</comment>
<evidence type="ECO:0008006" key="11">
    <source>
        <dbReference type="Google" id="ProtNLM"/>
    </source>
</evidence>
<dbReference type="EMBL" id="LFNG01000007">
    <property type="protein sequence ID" value="KMQ71501.1"/>
    <property type="molecule type" value="Genomic_DNA"/>
</dbReference>
<keyword evidence="5" id="KW-0812">Transmembrane</keyword>
<dbReference type="STRING" id="1304281.ACM44_06650"/>
<protein>
    <recommendedName>
        <fullName evidence="11">Transporter</fullName>
    </recommendedName>
</protein>
<evidence type="ECO:0000256" key="5">
    <source>
        <dbReference type="ARBA" id="ARBA00022692"/>
    </source>
</evidence>